<evidence type="ECO:0000256" key="1">
    <source>
        <dbReference type="SAM" id="MobiDB-lite"/>
    </source>
</evidence>
<dbReference type="InterPro" id="IPR009279">
    <property type="entry name" value="Portal_Mu"/>
</dbReference>
<dbReference type="RefSeq" id="WP_106163281.1">
    <property type="nucleotide sequence ID" value="NZ_PVUF01000004.1"/>
</dbReference>
<dbReference type="Pfam" id="PF06074">
    <property type="entry name" value="Portal_Mu"/>
    <property type="match status" value="1"/>
</dbReference>
<evidence type="ECO:0000313" key="3">
    <source>
        <dbReference type="Proteomes" id="UP000237718"/>
    </source>
</evidence>
<dbReference type="EMBL" id="PVUF01000004">
    <property type="protein sequence ID" value="PRZ48338.1"/>
    <property type="molecule type" value="Genomic_DNA"/>
</dbReference>
<proteinExistence type="predicted"/>
<feature type="region of interest" description="Disordered" evidence="1">
    <location>
        <begin position="309"/>
        <end position="328"/>
    </location>
</feature>
<comment type="caution">
    <text evidence="2">The sequence shown here is derived from an EMBL/GenBank/DDBJ whole genome shotgun (WGS) entry which is preliminary data.</text>
</comment>
<sequence>MARSKQVLDRWGNPVRRAELAKYEEPSMIGGVRSPLTGYPGDGLNPERLASILREADAGDPIRYLELAETIEERDLHYLGVLGTRRRSVSQLDITVEPRDDSELAEQIAERVRTWLKRDELTDELFDILDALGKGYSFTHIRWDTSEGEYEPAALEYCDPRWFRFDRRDLKTPRMLNPQTGEEEILPPFQYIYAPMKAKSGLPLRSGLARVALWAWLFKAFTQRDWAIFTQTYGQPLRIGKYGPGTSEEDRKTLFRAVANIAGDCAAIIPESMMIEFQEAKSIGASTDHYERRSDWLDRQTSKLVLGQTSTTDAETGGLGSGKEHRQVQEDIERADAKQLGAIINRDLIRPWVQLEYGADAPSPRLKIGRPEEEDLASFSKALSPLVARGLRVKQSEVRAKFGLSDPGETDDVIGGKSEKTPQTPPKAAPAPTETGPAAPQSEIEGRLNVHLGVLGGVGAAQAEEASEALSAPVSPEAGLAARLGTDGRKAMASMLARIEAMLQASGSLEEFRETLLASYGDLDASELQQALALANLAAHSGGRAMTEGEADG</sequence>
<accession>A0A2T1AJ40</accession>
<feature type="compositionally biased region" description="Low complexity" evidence="1">
    <location>
        <begin position="430"/>
        <end position="441"/>
    </location>
</feature>
<gene>
    <name evidence="2" type="ORF">CLV89_104166</name>
</gene>
<protein>
    <submittedName>
        <fullName evidence="2">Phage gp29-like protein</fullName>
    </submittedName>
</protein>
<dbReference type="AlphaFoldDB" id="A0A2T1AJ40"/>
<dbReference type="OrthoDB" id="9797300at2"/>
<evidence type="ECO:0000313" key="2">
    <source>
        <dbReference type="EMBL" id="PRZ48338.1"/>
    </source>
</evidence>
<organism evidence="2 3">
    <name type="scientific">Tritonibacter scottomollicae</name>
    <name type="common">Epibacterium scottomollicae</name>
    <dbReference type="NCBI Taxonomy" id="483013"/>
    <lineage>
        <taxon>Bacteria</taxon>
        <taxon>Pseudomonadati</taxon>
        <taxon>Pseudomonadota</taxon>
        <taxon>Alphaproteobacteria</taxon>
        <taxon>Rhodobacterales</taxon>
        <taxon>Paracoccaceae</taxon>
        <taxon>Tritonibacter</taxon>
    </lineage>
</organism>
<dbReference type="Proteomes" id="UP000237718">
    <property type="component" value="Unassembled WGS sequence"/>
</dbReference>
<reference evidence="2 3" key="1">
    <citation type="submission" date="2018-03" db="EMBL/GenBank/DDBJ databases">
        <title>Genomic Encyclopedia of Archaeal and Bacterial Type Strains, Phase II (KMG-II): from individual species to whole genera.</title>
        <authorList>
            <person name="Goeker M."/>
        </authorList>
    </citation>
    <scope>NUCLEOTIDE SEQUENCE [LARGE SCALE GENOMIC DNA]</scope>
    <source>
        <strain evidence="2 3">DSM 25328</strain>
    </source>
</reference>
<name>A0A2T1AJ40_TRISK</name>
<feature type="region of interest" description="Disordered" evidence="1">
    <location>
        <begin position="402"/>
        <end position="441"/>
    </location>
</feature>